<gene>
    <name evidence="2" type="ORF">RGQ30_16610</name>
</gene>
<feature type="transmembrane region" description="Helical" evidence="1">
    <location>
        <begin position="881"/>
        <end position="901"/>
    </location>
</feature>
<organism evidence="2 3">
    <name type="scientific">Limnobacter thiooxidans</name>
    <dbReference type="NCBI Taxonomy" id="131080"/>
    <lineage>
        <taxon>Bacteria</taxon>
        <taxon>Pseudomonadati</taxon>
        <taxon>Pseudomonadota</taxon>
        <taxon>Betaproteobacteria</taxon>
        <taxon>Burkholderiales</taxon>
        <taxon>Burkholderiaceae</taxon>
        <taxon>Limnobacter</taxon>
    </lineage>
</organism>
<evidence type="ECO:0000313" key="2">
    <source>
        <dbReference type="EMBL" id="BET26160.1"/>
    </source>
</evidence>
<dbReference type="Gene3D" id="1.20.1640.10">
    <property type="entry name" value="Multidrug efflux transporter AcrB transmembrane domain"/>
    <property type="match status" value="2"/>
</dbReference>
<dbReference type="Pfam" id="PF00873">
    <property type="entry name" value="ACR_tran"/>
    <property type="match status" value="1"/>
</dbReference>
<dbReference type="InterPro" id="IPR001036">
    <property type="entry name" value="Acrflvin-R"/>
</dbReference>
<name>A0AA86J7X3_9BURK</name>
<keyword evidence="1" id="KW-0472">Membrane</keyword>
<dbReference type="GO" id="GO:0005886">
    <property type="term" value="C:plasma membrane"/>
    <property type="evidence" value="ECO:0007669"/>
    <property type="project" value="TreeGrafter"/>
</dbReference>
<dbReference type="Gene3D" id="3.30.70.1440">
    <property type="entry name" value="Multidrug efflux transporter AcrB pore domain"/>
    <property type="match status" value="1"/>
</dbReference>
<dbReference type="PANTHER" id="PTHR32063">
    <property type="match status" value="1"/>
</dbReference>
<dbReference type="Gene3D" id="3.30.70.1320">
    <property type="entry name" value="Multidrug efflux transporter AcrB pore domain like"/>
    <property type="match status" value="1"/>
</dbReference>
<evidence type="ECO:0000313" key="3">
    <source>
        <dbReference type="Proteomes" id="UP001329151"/>
    </source>
</evidence>
<feature type="transmembrane region" description="Helical" evidence="1">
    <location>
        <begin position="984"/>
        <end position="1010"/>
    </location>
</feature>
<feature type="transmembrane region" description="Helical" evidence="1">
    <location>
        <begin position="430"/>
        <end position="450"/>
    </location>
</feature>
<feature type="transmembrane region" description="Helical" evidence="1">
    <location>
        <begin position="359"/>
        <end position="379"/>
    </location>
</feature>
<proteinExistence type="predicted"/>
<keyword evidence="1" id="KW-0812">Transmembrane</keyword>
<dbReference type="SUPFAM" id="SSF82866">
    <property type="entry name" value="Multidrug efflux transporter AcrB transmembrane domain"/>
    <property type="match status" value="2"/>
</dbReference>
<dbReference type="Proteomes" id="UP001329151">
    <property type="component" value="Chromosome"/>
</dbReference>
<feature type="transmembrane region" description="Helical" evidence="1">
    <location>
        <begin position="907"/>
        <end position="930"/>
    </location>
</feature>
<keyword evidence="3" id="KW-1185">Reference proteome</keyword>
<dbReference type="PRINTS" id="PR00702">
    <property type="entry name" value="ACRIFLAVINRP"/>
</dbReference>
<feature type="transmembrane region" description="Helical" evidence="1">
    <location>
        <begin position="462"/>
        <end position="489"/>
    </location>
</feature>
<dbReference type="PANTHER" id="PTHR32063:SF28">
    <property type="entry name" value="BLR2861 PROTEIN"/>
    <property type="match status" value="1"/>
</dbReference>
<dbReference type="Gene3D" id="3.30.70.1430">
    <property type="entry name" value="Multidrug efflux transporter AcrB pore domain"/>
    <property type="match status" value="2"/>
</dbReference>
<sequence length="1042" mass="112114">MSRATEGLTALGLKRPVLIVVLNLLIMLAGVVSMFGVEVRELPDIDRPVVVVRAVYQGASPTTMDAEVTSKVEGAVARVSGVLRIQSSSEENNMRVRMEFSPDIDVNVAANDVREAVSRITGQLPANLDQLLVIKADDDARPVVQLAVVSNTLAMQDLAERVERDLVPAFVSVNGVADVPLNGSQPRVLRVLLDPAKLARYGMAATDVLASLQTMNLDVPAGSYLSGKQELLVRANASTIDTEAVNAILIKNGVRVGDVAQVYYGPMSAESYSLLNGRAVVGMGVLRQAGGNTIAIASDIKKRMAEINAQSKDLQVILISDDSVFIKGALQEVLTSLVIAVLVVLVVIALFLGQWRAVLIPAVTMPISLIGTLAAIWMAGFSVNMLTLLALVLATGLIVDDAIVVLENIQRRKKLGESITVASVMGTQQVFFAVIATTASLVAVFLPIAFLPGETGRLFREFGMVLSMSVIISTFVALSLCPMLAVRLLRDDIPLTGRSARFMGVMESFGSRVSNFYFQTLDRFLKHRVIFLLVFVGIAVAGGWTFTLLSQELVPPEDRGRLVVDFTGPDGASLEYSGRQGQIAENIIRPYQEKGLITDMFTIVGRYDKNRVAIQANLADWSQRDTTQQELAAKLSKELSSIPGAQVRFQNESSLNIRGGGGGLQIALLGDDYDVLANNADSLADALTERIQAVQDVRVQYDTSQPELGFEIDREKASDLQVPVSRITQTLQIMADEYRLLDLSVGDQAVPVMLGASGGSLTSPFDLLNVYVSSETGQLVPLASMITVQERGVAAELDRHAQRRAVEMNIGIPPGTDLGRTMQEIRAVAENVLPATSTLIFLGEAATLEETSNEMFITFAVALAVVFLVLAAQFESVGSALVVMFTVPFGLAAAVFALLATNQSLNLFSQIGLVLLIGLMTKNAILLVELMDQLRDEGHSIESAVREGARLRLRPIAMTVMSTLLGVLPLVLTSGPGAEAREAIAWVVLGGLGLSTLFTLYLAPMGYTFVAPFMKPRAHASEELDAEINAYEASLNKRREES</sequence>
<dbReference type="SUPFAM" id="SSF82693">
    <property type="entry name" value="Multidrug efflux transporter AcrB pore domain, PN1, PN2, PC1 and PC2 subdomains"/>
    <property type="match status" value="3"/>
</dbReference>
<dbReference type="Gene3D" id="3.30.2090.10">
    <property type="entry name" value="Multidrug efflux transporter AcrB TolC docking domain, DN and DC subdomains"/>
    <property type="match status" value="2"/>
</dbReference>
<dbReference type="KEGG" id="lto:RGQ30_16610"/>
<feature type="transmembrane region" description="Helical" evidence="1">
    <location>
        <begin position="17"/>
        <end position="37"/>
    </location>
</feature>
<dbReference type="AlphaFoldDB" id="A0AA86J7X3"/>
<feature type="transmembrane region" description="Helical" evidence="1">
    <location>
        <begin position="855"/>
        <end position="874"/>
    </location>
</feature>
<feature type="transmembrane region" description="Helical" evidence="1">
    <location>
        <begin position="385"/>
        <end position="409"/>
    </location>
</feature>
<dbReference type="EMBL" id="AP028947">
    <property type="protein sequence ID" value="BET26160.1"/>
    <property type="molecule type" value="Genomic_DNA"/>
</dbReference>
<dbReference type="SUPFAM" id="SSF82714">
    <property type="entry name" value="Multidrug efflux transporter AcrB TolC docking domain, DN and DC subdomains"/>
    <property type="match status" value="2"/>
</dbReference>
<feature type="transmembrane region" description="Helical" evidence="1">
    <location>
        <begin position="951"/>
        <end position="972"/>
    </location>
</feature>
<dbReference type="GO" id="GO:0042910">
    <property type="term" value="F:xenobiotic transmembrane transporter activity"/>
    <property type="evidence" value="ECO:0007669"/>
    <property type="project" value="TreeGrafter"/>
</dbReference>
<keyword evidence="1" id="KW-1133">Transmembrane helix</keyword>
<reference evidence="2 3" key="1">
    <citation type="submission" date="2023-10" db="EMBL/GenBank/DDBJ databases">
        <title>Complete Genome Sequence of Limnobacter thiooxidans CS-K2T, Isolated from freshwater lake sediments in Bavaria, Germany.</title>
        <authorList>
            <person name="Naruki M."/>
            <person name="Watanabe A."/>
            <person name="Warashina T."/>
            <person name="Morita T."/>
            <person name="Arakawa K."/>
        </authorList>
    </citation>
    <scope>NUCLEOTIDE SEQUENCE [LARGE SCALE GENOMIC DNA]</scope>
    <source>
        <strain evidence="2 3">CS-K2</strain>
    </source>
</reference>
<evidence type="ECO:0000256" key="1">
    <source>
        <dbReference type="SAM" id="Phobius"/>
    </source>
</evidence>
<feature type="transmembrane region" description="Helical" evidence="1">
    <location>
        <begin position="529"/>
        <end position="549"/>
    </location>
</feature>
<protein>
    <submittedName>
        <fullName evidence="2">Efflux RND transporter permease subunit</fullName>
    </submittedName>
</protein>
<dbReference type="RefSeq" id="WP_130556346.1">
    <property type="nucleotide sequence ID" value="NZ_AP028947.1"/>
</dbReference>
<dbReference type="InterPro" id="IPR027463">
    <property type="entry name" value="AcrB_DN_DC_subdom"/>
</dbReference>
<accession>A0AA86J7X3</accession>
<feature type="transmembrane region" description="Helical" evidence="1">
    <location>
        <begin position="333"/>
        <end position="352"/>
    </location>
</feature>